<reference evidence="1" key="1">
    <citation type="submission" date="2018-05" db="EMBL/GenBank/DDBJ databases">
        <authorList>
            <person name="Lanie J.A."/>
            <person name="Ng W.-L."/>
            <person name="Kazmierczak K.M."/>
            <person name="Andrzejewski T.M."/>
            <person name="Davidsen T.M."/>
            <person name="Wayne K.J."/>
            <person name="Tettelin H."/>
            <person name="Glass J.I."/>
            <person name="Rusch D."/>
            <person name="Podicherti R."/>
            <person name="Tsui H.-C.T."/>
            <person name="Winkler M.E."/>
        </authorList>
    </citation>
    <scope>NUCLEOTIDE SEQUENCE</scope>
</reference>
<proteinExistence type="predicted"/>
<protein>
    <submittedName>
        <fullName evidence="1">Uncharacterized protein</fullName>
    </submittedName>
</protein>
<name>A0A382RS93_9ZZZZ</name>
<evidence type="ECO:0000313" key="1">
    <source>
        <dbReference type="EMBL" id="SVD00320.1"/>
    </source>
</evidence>
<dbReference type="EMBL" id="UINC01123682">
    <property type="protein sequence ID" value="SVD00320.1"/>
    <property type="molecule type" value="Genomic_DNA"/>
</dbReference>
<dbReference type="AlphaFoldDB" id="A0A382RS93"/>
<accession>A0A382RS93</accession>
<feature type="non-terminal residue" evidence="1">
    <location>
        <position position="1"/>
    </location>
</feature>
<gene>
    <name evidence="1" type="ORF">METZ01_LOCUS353174</name>
</gene>
<organism evidence="1">
    <name type="scientific">marine metagenome</name>
    <dbReference type="NCBI Taxonomy" id="408172"/>
    <lineage>
        <taxon>unclassified sequences</taxon>
        <taxon>metagenomes</taxon>
        <taxon>ecological metagenomes</taxon>
    </lineage>
</organism>
<sequence length="57" mass="5657">DATPIAPGMVDPDCNVLSLRSSGVKCITPAAPNPTAQICSDAGTAAAANAVDDCWGR</sequence>